<sequence length="522" mass="60878">MQNDFFYFWFLLDYIADLIYLIDMFINSRTGYLEQGLLVRDVHKLFINYIENIHFKLDLLSLLPTDLLFLISGAYCEPEIHYPCTVMVRINRLFRFYRLTECFERTETRTNFPHAFRIAKLIFYILILIHWNACIYFAISYFIGFDSDRWVYNRNVVYEDRNETDTLRHQYIYCFYWSTLTLTTIGEVPVPETDFEYLFVVINFLIGVLIFATIVGNVGSMITNMNAARAEFQSQMDSVKQYMKFRHVSKDLETRVIKWFDYLWTNKQSLGEDSITSILPDKLKAEIAINVHLKTLRRVQLFQDCEPGLLVELILKLRLQVFSPGDYICRKGDVGKEMYIVKKGRLSVVADDGRTVFATLTDGSVFGELSILNITGNKTGNRRTANVRSVGYSDLFCLSKNDLWEVLQDYPEACNMLIEKGKQILMKDNLLDVDALKKAANEEEDYKNKYNKLEKNLETLQNRFARLVAEYAASQNLLKQRITLLEKSSIEKTYQQDQSANLDESSRVNSTTNLDANGETTQ</sequence>
<evidence type="ECO:0000256" key="3">
    <source>
        <dbReference type="ARBA" id="ARBA00022692"/>
    </source>
</evidence>
<dbReference type="PANTHER" id="PTHR45638">
    <property type="entry name" value="CYCLIC NUCLEOTIDE-GATED CATION CHANNEL SUBUNIT A"/>
    <property type="match status" value="1"/>
</dbReference>
<keyword evidence="4" id="KW-1133">Transmembrane helix</keyword>
<dbReference type="GO" id="GO:0005223">
    <property type="term" value="F:intracellularly cGMP-activated cation channel activity"/>
    <property type="evidence" value="ECO:0007669"/>
    <property type="project" value="TreeGrafter"/>
</dbReference>
<reference evidence="9 10" key="1">
    <citation type="journal article" date="2015" name="Parasit. Vectors">
        <title>Draft genome of the scabies mite.</title>
        <authorList>
            <person name="Rider S.D.Jr."/>
            <person name="Morgan M.S."/>
            <person name="Arlian L.G."/>
        </authorList>
    </citation>
    <scope>NUCLEOTIDE SEQUENCE [LARGE SCALE GENOMIC DNA]</scope>
    <source>
        <strain evidence="9">Arlian Lab</strain>
    </source>
</reference>
<dbReference type="InterPro" id="IPR032406">
    <property type="entry name" value="CLZ_dom"/>
</dbReference>
<evidence type="ECO:0000256" key="2">
    <source>
        <dbReference type="ARBA" id="ARBA00022448"/>
    </source>
</evidence>
<dbReference type="InterPro" id="IPR014710">
    <property type="entry name" value="RmlC-like_jellyroll"/>
</dbReference>
<keyword evidence="5" id="KW-0406">Ion transport</keyword>
<dbReference type="Gene3D" id="2.60.120.10">
    <property type="entry name" value="Jelly Rolls"/>
    <property type="match status" value="1"/>
</dbReference>
<dbReference type="InterPro" id="IPR005821">
    <property type="entry name" value="Ion_trans_dom"/>
</dbReference>
<dbReference type="GO" id="GO:0017071">
    <property type="term" value="C:intracellular cyclic nucleotide activated cation channel complex"/>
    <property type="evidence" value="ECO:0007669"/>
    <property type="project" value="TreeGrafter"/>
</dbReference>
<evidence type="ECO:0000256" key="4">
    <source>
        <dbReference type="ARBA" id="ARBA00022989"/>
    </source>
</evidence>
<name>A0A131ZV06_SARSC</name>
<dbReference type="Pfam" id="PF16526">
    <property type="entry name" value="CLZ"/>
    <property type="match status" value="1"/>
</dbReference>
<evidence type="ECO:0000256" key="7">
    <source>
        <dbReference type="ARBA" id="ARBA00023286"/>
    </source>
</evidence>
<dbReference type="InterPro" id="IPR018490">
    <property type="entry name" value="cNMP-bd_dom_sf"/>
</dbReference>
<dbReference type="Gene3D" id="1.10.287.630">
    <property type="entry name" value="Helix hairpin bin"/>
    <property type="match status" value="1"/>
</dbReference>
<proteinExistence type="predicted"/>
<dbReference type="AlphaFoldDB" id="A0A131ZV06"/>
<dbReference type="InterPro" id="IPR000595">
    <property type="entry name" value="cNMP-bd_dom"/>
</dbReference>
<organism evidence="9 10">
    <name type="scientific">Sarcoptes scabiei</name>
    <name type="common">Itch mite</name>
    <name type="synonym">Acarus scabiei</name>
    <dbReference type="NCBI Taxonomy" id="52283"/>
    <lineage>
        <taxon>Eukaryota</taxon>
        <taxon>Metazoa</taxon>
        <taxon>Ecdysozoa</taxon>
        <taxon>Arthropoda</taxon>
        <taxon>Chelicerata</taxon>
        <taxon>Arachnida</taxon>
        <taxon>Acari</taxon>
        <taxon>Acariformes</taxon>
        <taxon>Sarcoptiformes</taxon>
        <taxon>Astigmata</taxon>
        <taxon>Psoroptidia</taxon>
        <taxon>Sarcoptoidea</taxon>
        <taxon>Sarcoptidae</taxon>
        <taxon>Sarcoptinae</taxon>
        <taxon>Sarcoptes</taxon>
    </lineage>
</organism>
<dbReference type="OrthoDB" id="421226at2759"/>
<dbReference type="GO" id="GO:0005222">
    <property type="term" value="F:intracellularly cAMP-activated cation channel activity"/>
    <property type="evidence" value="ECO:0007669"/>
    <property type="project" value="TreeGrafter"/>
</dbReference>
<evidence type="ECO:0000256" key="8">
    <source>
        <dbReference type="ARBA" id="ARBA00023303"/>
    </source>
</evidence>
<evidence type="ECO:0000256" key="5">
    <source>
        <dbReference type="ARBA" id="ARBA00023065"/>
    </source>
</evidence>
<dbReference type="FunFam" id="1.10.287.630:FF:000001">
    <property type="entry name" value="Cyclic nucleotide-gated channel alpha 3"/>
    <property type="match status" value="1"/>
</dbReference>
<accession>A0A131ZV06</accession>
<dbReference type="PROSITE" id="PS50042">
    <property type="entry name" value="CNMP_BINDING_3"/>
    <property type="match status" value="1"/>
</dbReference>
<evidence type="ECO:0000256" key="1">
    <source>
        <dbReference type="ARBA" id="ARBA00004141"/>
    </source>
</evidence>
<dbReference type="Pfam" id="PF00027">
    <property type="entry name" value="cNMP_binding"/>
    <property type="match status" value="1"/>
</dbReference>
<dbReference type="PRINTS" id="PR01463">
    <property type="entry name" value="EAGCHANLFMLY"/>
</dbReference>
<dbReference type="Proteomes" id="UP000616769">
    <property type="component" value="Unassembled WGS sequence"/>
</dbReference>
<dbReference type="Pfam" id="PF00520">
    <property type="entry name" value="Ion_trans"/>
    <property type="match status" value="1"/>
</dbReference>
<dbReference type="CDD" id="cd00038">
    <property type="entry name" value="CAP_ED"/>
    <property type="match status" value="1"/>
</dbReference>
<keyword evidence="2" id="KW-0813">Transport</keyword>
<keyword evidence="8" id="KW-0407">Ion channel</keyword>
<keyword evidence="6" id="KW-0472">Membrane</keyword>
<dbReference type="SUPFAM" id="SSF51206">
    <property type="entry name" value="cAMP-binding domain-like"/>
    <property type="match status" value="1"/>
</dbReference>
<evidence type="ECO:0000256" key="6">
    <source>
        <dbReference type="ARBA" id="ARBA00023136"/>
    </source>
</evidence>
<dbReference type="VEuPathDB" id="VectorBase:SSCA010674"/>
<keyword evidence="7" id="KW-1071">Ligand-gated ion channel</keyword>
<dbReference type="InterPro" id="IPR003938">
    <property type="entry name" value="K_chnl_volt-dep_EAG/ELK/ERG"/>
</dbReference>
<evidence type="ECO:0000313" key="10">
    <source>
        <dbReference type="Proteomes" id="UP000616769"/>
    </source>
</evidence>
<comment type="subcellular location">
    <subcellularLocation>
        <location evidence="1">Membrane</location>
        <topology evidence="1">Multi-pass membrane protein</topology>
    </subcellularLocation>
</comment>
<comment type="caution">
    <text evidence="9">The sequence shown here is derived from an EMBL/GenBank/DDBJ whole genome shotgun (WGS) entry which is preliminary data.</text>
</comment>
<evidence type="ECO:0000313" key="9">
    <source>
        <dbReference type="EMBL" id="KPM02135.1"/>
    </source>
</evidence>
<dbReference type="EMBL" id="JXLN01001050">
    <property type="protein sequence ID" value="KPM02135.1"/>
    <property type="molecule type" value="Genomic_DNA"/>
</dbReference>
<protein>
    <submittedName>
        <fullName evidence="9">Cyclic nucleotide-gated cation channel-like protein</fullName>
    </submittedName>
</protein>
<gene>
    <name evidence="9" type="ORF">QR98_0005410</name>
</gene>
<dbReference type="Gene3D" id="1.20.5.300">
    <property type="match status" value="1"/>
</dbReference>
<dbReference type="PROSITE" id="PS00889">
    <property type="entry name" value="CNMP_BINDING_2"/>
    <property type="match status" value="1"/>
</dbReference>
<keyword evidence="3" id="KW-0812">Transmembrane</keyword>
<dbReference type="PANTHER" id="PTHR45638:SF11">
    <property type="entry name" value="CYCLIC NUCLEOTIDE-GATED CATION CHANNEL SUBUNIT A"/>
    <property type="match status" value="1"/>
</dbReference>
<dbReference type="GO" id="GO:0044877">
    <property type="term" value="F:protein-containing complex binding"/>
    <property type="evidence" value="ECO:0007669"/>
    <property type="project" value="TreeGrafter"/>
</dbReference>
<dbReference type="SUPFAM" id="SSF81324">
    <property type="entry name" value="Voltage-gated potassium channels"/>
    <property type="match status" value="1"/>
</dbReference>
<dbReference type="GO" id="GO:0005249">
    <property type="term" value="F:voltage-gated potassium channel activity"/>
    <property type="evidence" value="ECO:0007669"/>
    <property type="project" value="InterPro"/>
</dbReference>
<dbReference type="FunFam" id="2.60.120.10:FF:000002">
    <property type="entry name" value="Cyclic nucleotide gated channel alpha 1a"/>
    <property type="match status" value="1"/>
</dbReference>
<dbReference type="GO" id="GO:0005886">
    <property type="term" value="C:plasma membrane"/>
    <property type="evidence" value="ECO:0007669"/>
    <property type="project" value="TreeGrafter"/>
</dbReference>
<dbReference type="InterPro" id="IPR018488">
    <property type="entry name" value="cNMP-bd_CS"/>
</dbReference>
<dbReference type="SMART" id="SM00100">
    <property type="entry name" value="cNMP"/>
    <property type="match status" value="1"/>
</dbReference>
<dbReference type="PROSITE" id="PS00888">
    <property type="entry name" value="CNMP_BINDING_1"/>
    <property type="match status" value="1"/>
</dbReference>
<dbReference type="Gene3D" id="1.10.287.70">
    <property type="match status" value="1"/>
</dbReference>
<dbReference type="GO" id="GO:0030553">
    <property type="term" value="F:cGMP binding"/>
    <property type="evidence" value="ECO:0007669"/>
    <property type="project" value="TreeGrafter"/>
</dbReference>
<dbReference type="InterPro" id="IPR050866">
    <property type="entry name" value="CNG_cation_channel"/>
</dbReference>